<protein>
    <submittedName>
        <fullName evidence="2">Alpha/beta hydrolase family protein</fullName>
    </submittedName>
</protein>
<evidence type="ECO:0000256" key="1">
    <source>
        <dbReference type="SAM" id="Phobius"/>
    </source>
</evidence>
<dbReference type="PANTHER" id="PTHR12277">
    <property type="entry name" value="ALPHA/BETA HYDROLASE DOMAIN-CONTAINING PROTEIN"/>
    <property type="match status" value="1"/>
</dbReference>
<dbReference type="Gene3D" id="3.40.50.1820">
    <property type="entry name" value="alpha/beta hydrolase"/>
    <property type="match status" value="1"/>
</dbReference>
<feature type="transmembrane region" description="Helical" evidence="1">
    <location>
        <begin position="12"/>
        <end position="32"/>
    </location>
</feature>
<name>A0A518HX17_9BACT</name>
<accession>A0A518HX17</accession>
<keyword evidence="1" id="KW-0472">Membrane</keyword>
<gene>
    <name evidence="2" type="ORF">Enr13x_52780</name>
</gene>
<dbReference type="GO" id="GO:0016787">
    <property type="term" value="F:hydrolase activity"/>
    <property type="evidence" value="ECO:0007669"/>
    <property type="project" value="UniProtKB-KW"/>
</dbReference>
<proteinExistence type="predicted"/>
<keyword evidence="1" id="KW-1133">Transmembrane helix</keyword>
<keyword evidence="2" id="KW-0378">Hydrolase</keyword>
<reference evidence="2 3" key="1">
    <citation type="submission" date="2019-03" db="EMBL/GenBank/DDBJ databases">
        <title>Deep-cultivation of Planctomycetes and their phenomic and genomic characterization uncovers novel biology.</title>
        <authorList>
            <person name="Wiegand S."/>
            <person name="Jogler M."/>
            <person name="Boedeker C."/>
            <person name="Pinto D."/>
            <person name="Vollmers J."/>
            <person name="Rivas-Marin E."/>
            <person name="Kohn T."/>
            <person name="Peeters S.H."/>
            <person name="Heuer A."/>
            <person name="Rast P."/>
            <person name="Oberbeckmann S."/>
            <person name="Bunk B."/>
            <person name="Jeske O."/>
            <person name="Meyerdierks A."/>
            <person name="Storesund J.E."/>
            <person name="Kallscheuer N."/>
            <person name="Luecker S."/>
            <person name="Lage O.M."/>
            <person name="Pohl T."/>
            <person name="Merkel B.J."/>
            <person name="Hornburger P."/>
            <person name="Mueller R.-W."/>
            <person name="Bruemmer F."/>
            <person name="Labrenz M."/>
            <person name="Spormann A.M."/>
            <person name="Op den Camp H."/>
            <person name="Overmann J."/>
            <person name="Amann R."/>
            <person name="Jetten M.S.M."/>
            <person name="Mascher T."/>
            <person name="Medema M.H."/>
            <person name="Devos D.P."/>
            <person name="Kaster A.-K."/>
            <person name="Ovreas L."/>
            <person name="Rohde M."/>
            <person name="Galperin M.Y."/>
            <person name="Jogler C."/>
        </authorList>
    </citation>
    <scope>NUCLEOTIDE SEQUENCE [LARGE SCALE GENOMIC DNA]</scope>
    <source>
        <strain evidence="2 3">Enr13</strain>
    </source>
</reference>
<evidence type="ECO:0000313" key="3">
    <source>
        <dbReference type="Proteomes" id="UP000319004"/>
    </source>
</evidence>
<organism evidence="2 3">
    <name type="scientific">Stieleria neptunia</name>
    <dbReference type="NCBI Taxonomy" id="2527979"/>
    <lineage>
        <taxon>Bacteria</taxon>
        <taxon>Pseudomonadati</taxon>
        <taxon>Planctomycetota</taxon>
        <taxon>Planctomycetia</taxon>
        <taxon>Pirellulales</taxon>
        <taxon>Pirellulaceae</taxon>
        <taxon>Stieleria</taxon>
    </lineage>
</organism>
<dbReference type="EMBL" id="CP037423">
    <property type="protein sequence ID" value="QDV45399.1"/>
    <property type="molecule type" value="Genomic_DNA"/>
</dbReference>
<dbReference type="InterPro" id="IPR029058">
    <property type="entry name" value="AB_hydrolase_fold"/>
</dbReference>
<dbReference type="Proteomes" id="UP000319004">
    <property type="component" value="Chromosome"/>
</dbReference>
<dbReference type="KEGG" id="snep:Enr13x_52780"/>
<keyword evidence="1" id="KW-0812">Transmembrane</keyword>
<sequence>MTQTLRLMAMVMIPYVAVAVVVFLCQRFLLFLPSHRDVPTLLQPWLVENRTIGYCREVPEAQTVWLMTHGNGGQAADRDYVLDRMSDQDSLYVLEYPGYGAREGKSCRDSFNQAAAEAYRILKSQYPDTPVCVLGESIGSGPACELAWEETPPDKIVLVVPFDTLASVASKRFFFLPVRLLLLDDWNNVDALNDYPGSVEIFAATGDEIIPIEHAKALAKQIPRARFTAISGGHNDWSFNDDVRIRR</sequence>
<dbReference type="RefSeq" id="WP_145389569.1">
    <property type="nucleotide sequence ID" value="NZ_CP037423.1"/>
</dbReference>
<evidence type="ECO:0000313" key="2">
    <source>
        <dbReference type="EMBL" id="QDV45399.1"/>
    </source>
</evidence>
<dbReference type="SUPFAM" id="SSF53474">
    <property type="entry name" value="alpha/beta-Hydrolases"/>
    <property type="match status" value="1"/>
</dbReference>
<dbReference type="AlphaFoldDB" id="A0A518HX17"/>
<dbReference type="OrthoDB" id="9777090at2"/>
<keyword evidence="3" id="KW-1185">Reference proteome</keyword>